<protein>
    <submittedName>
        <fullName evidence="2">N-acetylmuramoyl-L-alanine amidase</fullName>
        <ecNumber evidence="2">3.5.1.28</ecNumber>
    </submittedName>
</protein>
<name>A0ABT5HEZ6_9BACE</name>
<sequence>MRDTIIIHCSATRAGQDFTAADIDRWHRARGFRSIGYHFVIRLDGTIEPGRDVSLDGAHCTGWNRRSIGIC</sequence>
<dbReference type="RefSeq" id="WP_272721306.1">
    <property type="nucleotide sequence ID" value="NZ_JAQPYS010000114.1"/>
</dbReference>
<dbReference type="Gene3D" id="3.40.80.10">
    <property type="entry name" value="Peptidoglycan recognition protein-like"/>
    <property type="match status" value="1"/>
</dbReference>
<organism evidence="2 3">
    <name type="scientific">Bacteroides zhangwenhongii</name>
    <dbReference type="NCBI Taxonomy" id="2650157"/>
    <lineage>
        <taxon>Bacteria</taxon>
        <taxon>Pseudomonadati</taxon>
        <taxon>Bacteroidota</taxon>
        <taxon>Bacteroidia</taxon>
        <taxon>Bacteroidales</taxon>
        <taxon>Bacteroidaceae</taxon>
        <taxon>Bacteroides</taxon>
    </lineage>
</organism>
<dbReference type="Pfam" id="PF01510">
    <property type="entry name" value="Amidase_2"/>
    <property type="match status" value="1"/>
</dbReference>
<evidence type="ECO:0000259" key="1">
    <source>
        <dbReference type="Pfam" id="PF01510"/>
    </source>
</evidence>
<keyword evidence="2" id="KW-0378">Hydrolase</keyword>
<dbReference type="InterPro" id="IPR036505">
    <property type="entry name" value="Amidase/PGRP_sf"/>
</dbReference>
<dbReference type="InterPro" id="IPR002502">
    <property type="entry name" value="Amidase_domain"/>
</dbReference>
<feature type="non-terminal residue" evidence="2">
    <location>
        <position position="71"/>
    </location>
</feature>
<reference evidence="2 3" key="1">
    <citation type="submission" date="2023-01" db="EMBL/GenBank/DDBJ databases">
        <title>Exploring GABA producing Bacteroides strains toward improving mental health.</title>
        <authorList>
            <person name="Yousuf B."/>
            <person name="Bouhlel N.E."/>
            <person name="Mottawea W."/>
            <person name="Hammami R."/>
        </authorList>
    </citation>
    <scope>NUCLEOTIDE SEQUENCE [LARGE SCALE GENOMIC DNA]</scope>
    <source>
        <strain evidence="2 3">UO.H1054</strain>
    </source>
</reference>
<dbReference type="GO" id="GO:0008745">
    <property type="term" value="F:N-acetylmuramoyl-L-alanine amidase activity"/>
    <property type="evidence" value="ECO:0007669"/>
    <property type="project" value="UniProtKB-EC"/>
</dbReference>
<dbReference type="Proteomes" id="UP001215398">
    <property type="component" value="Unassembled WGS sequence"/>
</dbReference>
<comment type="caution">
    <text evidence="2">The sequence shown here is derived from an EMBL/GenBank/DDBJ whole genome shotgun (WGS) entry which is preliminary data.</text>
</comment>
<feature type="domain" description="N-acetylmuramoyl-L-alanine amidase" evidence="1">
    <location>
        <begin position="3"/>
        <end position="71"/>
    </location>
</feature>
<proteinExistence type="predicted"/>
<dbReference type="EC" id="3.5.1.28" evidence="2"/>
<dbReference type="SUPFAM" id="SSF55846">
    <property type="entry name" value="N-acetylmuramoyl-L-alanine amidase-like"/>
    <property type="match status" value="1"/>
</dbReference>
<evidence type="ECO:0000313" key="3">
    <source>
        <dbReference type="Proteomes" id="UP001215398"/>
    </source>
</evidence>
<dbReference type="EMBL" id="JAQPYS010000114">
    <property type="protein sequence ID" value="MDC7138516.1"/>
    <property type="molecule type" value="Genomic_DNA"/>
</dbReference>
<keyword evidence="3" id="KW-1185">Reference proteome</keyword>
<gene>
    <name evidence="2" type="ORF">PQG98_19530</name>
</gene>
<evidence type="ECO:0000313" key="2">
    <source>
        <dbReference type="EMBL" id="MDC7138516.1"/>
    </source>
</evidence>
<accession>A0ABT5HEZ6</accession>
<dbReference type="CDD" id="cd06583">
    <property type="entry name" value="PGRP"/>
    <property type="match status" value="1"/>
</dbReference>